<dbReference type="InterPro" id="IPR000073">
    <property type="entry name" value="AB_hydrolase_1"/>
</dbReference>
<dbReference type="GO" id="GO:0016020">
    <property type="term" value="C:membrane"/>
    <property type="evidence" value="ECO:0007669"/>
    <property type="project" value="TreeGrafter"/>
</dbReference>
<dbReference type="EMBL" id="CP016181">
    <property type="protein sequence ID" value="AWY00235.1"/>
    <property type="molecule type" value="Genomic_DNA"/>
</dbReference>
<dbReference type="PRINTS" id="PR00111">
    <property type="entry name" value="ABHYDROLASE"/>
</dbReference>
<accession>A0A2Z4PS32</accession>
<feature type="signal peptide" evidence="1">
    <location>
        <begin position="1"/>
        <end position="23"/>
    </location>
</feature>
<organism evidence="3 4">
    <name type="scientific">Marinomonas primoryensis</name>
    <dbReference type="NCBI Taxonomy" id="178399"/>
    <lineage>
        <taxon>Bacteria</taxon>
        <taxon>Pseudomonadati</taxon>
        <taxon>Pseudomonadota</taxon>
        <taxon>Gammaproteobacteria</taxon>
        <taxon>Oceanospirillales</taxon>
        <taxon>Oceanospirillaceae</taxon>
        <taxon>Marinomonas</taxon>
    </lineage>
</organism>
<dbReference type="Proteomes" id="UP000249898">
    <property type="component" value="Chromosome"/>
</dbReference>
<evidence type="ECO:0000259" key="2">
    <source>
        <dbReference type="Pfam" id="PF00561"/>
    </source>
</evidence>
<dbReference type="OrthoDB" id="9779853at2"/>
<dbReference type="Pfam" id="PF00561">
    <property type="entry name" value="Abhydrolase_1"/>
    <property type="match status" value="1"/>
</dbReference>
<dbReference type="PROSITE" id="PS51257">
    <property type="entry name" value="PROKAR_LIPOPROTEIN"/>
    <property type="match status" value="1"/>
</dbReference>
<dbReference type="RefSeq" id="WP_112137722.1">
    <property type="nucleotide sequence ID" value="NZ_CP016181.1"/>
</dbReference>
<evidence type="ECO:0000313" key="4">
    <source>
        <dbReference type="Proteomes" id="UP000249898"/>
    </source>
</evidence>
<sequence>MKLILNTAHSNLTLCLIGFFAMALTACSMPKDIEENKEIAQQVMNTPGTIQNHILYMKGPKGEFKLHYVNSDPSNTPRDTVVFVHGTPGDWSSFARYFQDDVFKDSFRIIAIDRPGWGKSIHSGDFPAALQTQSDMVGPMLKNIWQHNGEQKIILVGHSLGGSLVPILAADYPNFIRGVVILAGDLEPSLAEARWYNTLLDWTPSLVIPDLWNNSNMEVLELTNSLKLAQSKMTRLTTPISLLQGTEDTLVDPKNAEYATHLFENSELRIEMIEGAGHIINLQHQDKVIKAIRDMNTRSSK</sequence>
<dbReference type="Gene3D" id="3.40.50.1820">
    <property type="entry name" value="alpha/beta hydrolase"/>
    <property type="match status" value="1"/>
</dbReference>
<dbReference type="PANTHER" id="PTHR43798">
    <property type="entry name" value="MONOACYLGLYCEROL LIPASE"/>
    <property type="match status" value="1"/>
</dbReference>
<dbReference type="InterPro" id="IPR050266">
    <property type="entry name" value="AB_hydrolase_sf"/>
</dbReference>
<gene>
    <name evidence="3" type="ORF">A8139_09665</name>
</gene>
<protein>
    <recommendedName>
        <fullName evidence="2">AB hydrolase-1 domain-containing protein</fullName>
    </recommendedName>
</protein>
<evidence type="ECO:0000256" key="1">
    <source>
        <dbReference type="SAM" id="SignalP"/>
    </source>
</evidence>
<evidence type="ECO:0000313" key="3">
    <source>
        <dbReference type="EMBL" id="AWY00235.1"/>
    </source>
</evidence>
<dbReference type="InterPro" id="IPR029058">
    <property type="entry name" value="AB_hydrolase_fold"/>
</dbReference>
<proteinExistence type="predicted"/>
<keyword evidence="1" id="KW-0732">Signal</keyword>
<dbReference type="AlphaFoldDB" id="A0A2Z4PS32"/>
<dbReference type="PANTHER" id="PTHR43798:SF33">
    <property type="entry name" value="HYDROLASE, PUTATIVE (AFU_ORTHOLOGUE AFUA_2G14860)-RELATED"/>
    <property type="match status" value="1"/>
</dbReference>
<dbReference type="SUPFAM" id="SSF53474">
    <property type="entry name" value="alpha/beta-Hydrolases"/>
    <property type="match status" value="1"/>
</dbReference>
<reference evidence="3 4" key="1">
    <citation type="submission" date="2016-06" db="EMBL/GenBank/DDBJ databases">
        <title>The sequenced genome of the ice-adhering bacterium Marinomonas primoryensis, from Antarctica.</title>
        <authorList>
            <person name="Graham L."/>
            <person name="Vance T.D.R."/>
            <person name="Davies P.L."/>
        </authorList>
    </citation>
    <scope>NUCLEOTIDE SEQUENCE [LARGE SCALE GENOMIC DNA]</scope>
    <source>
        <strain evidence="3 4">AceL</strain>
    </source>
</reference>
<feature type="domain" description="AB hydrolase-1" evidence="2">
    <location>
        <begin position="80"/>
        <end position="209"/>
    </location>
</feature>
<name>A0A2Z4PS32_9GAMM</name>
<feature type="chain" id="PRO_5016232787" description="AB hydrolase-1 domain-containing protein" evidence="1">
    <location>
        <begin position="24"/>
        <end position="301"/>
    </location>
</feature>